<name>A0A412CH51_9FIRM</name>
<dbReference type="RefSeq" id="WP_118035620.1">
    <property type="nucleotide sequence ID" value="NZ_QRTP01000004.1"/>
</dbReference>
<comment type="caution">
    <text evidence="1">The sequence shown here is derived from an EMBL/GenBank/DDBJ whole genome shotgun (WGS) entry which is preliminary data.</text>
</comment>
<reference evidence="1 2" key="1">
    <citation type="submission" date="2018-08" db="EMBL/GenBank/DDBJ databases">
        <title>A genome reference for cultivated species of the human gut microbiota.</title>
        <authorList>
            <person name="Zou Y."/>
            <person name="Xue W."/>
            <person name="Luo G."/>
        </authorList>
    </citation>
    <scope>NUCLEOTIDE SEQUENCE [LARGE SCALE GENOMIC DNA]</scope>
    <source>
        <strain evidence="1 2">AF27-12</strain>
    </source>
</reference>
<dbReference type="Pfam" id="PF11863">
    <property type="entry name" value="DUF3383"/>
    <property type="match status" value="1"/>
</dbReference>
<sequence>MATTKSLSLTPIVDVQITLGAVSAPRNSFNLGLIIGSSTKTEPLNETVIPTAERIRIYTDLDDMLSDGYTTDSPEYKAAVLMKSATPLAPNRIAIGCWDKANDEEAVDAVRACRIANAEWYAFTVCGATKDDIKAIAQYTETAEPSSTYFYTVATEDVLSSSGNSTDIFIFLKDKNYRRSFGQYCGQEDTPDAVAATMGYAMGNNTSLANSAYTLAYKSLPGVTTDDLTNTQVEYIKSNYGNVYINRGYYYDVLEQGTMADATKFDEILNLDMLSNNIQLNIMDLLYQSTKVPQTDAGVTSIMNAIAVACDQAVKIGFIAPGKWNGSAILNLKTGDTLPDGYLIQAESVNDQSQADRDARKSPPIYVSAKLAGAIEHVTIGVTVNR</sequence>
<evidence type="ECO:0000313" key="2">
    <source>
        <dbReference type="Proteomes" id="UP000286147"/>
    </source>
</evidence>
<organism evidence="1 2">
    <name type="scientific">Megamonas rupellensis</name>
    <dbReference type="NCBI Taxonomy" id="491921"/>
    <lineage>
        <taxon>Bacteria</taxon>
        <taxon>Bacillati</taxon>
        <taxon>Bacillota</taxon>
        <taxon>Negativicutes</taxon>
        <taxon>Selenomonadales</taxon>
        <taxon>Selenomonadaceae</taxon>
        <taxon>Megamonas</taxon>
    </lineage>
</organism>
<dbReference type="Proteomes" id="UP000286147">
    <property type="component" value="Unassembled WGS sequence"/>
</dbReference>
<evidence type="ECO:0000313" key="1">
    <source>
        <dbReference type="EMBL" id="RGQ85558.1"/>
    </source>
</evidence>
<gene>
    <name evidence="1" type="ORF">DWY77_02830</name>
</gene>
<dbReference type="InterPro" id="IPR021808">
    <property type="entry name" value="DUF3383"/>
</dbReference>
<proteinExistence type="predicted"/>
<dbReference type="EMBL" id="QRTP01000004">
    <property type="protein sequence ID" value="RGQ85558.1"/>
    <property type="molecule type" value="Genomic_DNA"/>
</dbReference>
<protein>
    <submittedName>
        <fullName evidence="1">DUF3383 family protein</fullName>
    </submittedName>
</protein>
<dbReference type="AlphaFoldDB" id="A0A412CH51"/>
<accession>A0A412CH51</accession>